<dbReference type="AlphaFoldDB" id="A0A084GP38"/>
<sequence length="167" mass="19698">MPESYQHDFETDYGKNLPVFESEEAAKIYFYEQRKENLSLLEDIYAELGLPLTFSPKSLIELEEVYFDFFKENKFRDFQLTVADLEECMSIYFGEVAVIHLDHAAWAVKEYSFTENAYVSGIQCGRTVTYFSNLFENHFLSAKDASEQKIYEMYQKYERKSKKLGPN</sequence>
<accession>A0A084GP38</accession>
<evidence type="ECO:0000313" key="1">
    <source>
        <dbReference type="EMBL" id="KEZ49100.1"/>
    </source>
</evidence>
<comment type="caution">
    <text evidence="1">The sequence shown here is derived from an EMBL/GenBank/DDBJ whole genome shotgun (WGS) entry which is preliminary data.</text>
</comment>
<dbReference type="EMBL" id="JNVC02000013">
    <property type="protein sequence ID" value="KEZ49100.1"/>
    <property type="molecule type" value="Genomic_DNA"/>
</dbReference>
<organism evidence="1 2">
    <name type="scientific">Metabacillus indicus</name>
    <name type="common">Bacillus indicus</name>
    <dbReference type="NCBI Taxonomy" id="246786"/>
    <lineage>
        <taxon>Bacteria</taxon>
        <taxon>Bacillati</taxon>
        <taxon>Bacillota</taxon>
        <taxon>Bacilli</taxon>
        <taxon>Bacillales</taxon>
        <taxon>Bacillaceae</taxon>
        <taxon>Metabacillus</taxon>
    </lineage>
</organism>
<proteinExistence type="predicted"/>
<gene>
    <name evidence="1" type="ORF">GS18_0216985</name>
</gene>
<protein>
    <submittedName>
        <fullName evidence="1">Uncharacterized protein</fullName>
    </submittedName>
</protein>
<dbReference type="OrthoDB" id="2846451at2"/>
<reference evidence="1 2" key="1">
    <citation type="journal article" date="2005" name="Int. J. Syst. Evol. Microbiol.">
        <title>Bacillus cibi sp. nov., isolated from jeotgal, a traditional Korean fermented seafood.</title>
        <authorList>
            <person name="Yoon J.H."/>
            <person name="Lee C.H."/>
            <person name="Oh T.K."/>
        </authorList>
    </citation>
    <scope>NUCLEOTIDE SEQUENCE [LARGE SCALE GENOMIC DNA]</scope>
    <source>
        <strain evidence="1 2">DSM 16189</strain>
    </source>
</reference>
<evidence type="ECO:0000313" key="2">
    <source>
        <dbReference type="Proteomes" id="UP000028549"/>
    </source>
</evidence>
<dbReference type="STRING" id="246786.GS18_0216985"/>
<dbReference type="RefSeq" id="WP_029566616.1">
    <property type="nucleotide sequence ID" value="NZ_JNVC02000013.1"/>
</dbReference>
<name>A0A084GP38_METID</name>
<dbReference type="Proteomes" id="UP000028549">
    <property type="component" value="Unassembled WGS sequence"/>
</dbReference>
<keyword evidence="2" id="KW-1185">Reference proteome</keyword>